<keyword evidence="4 5" id="KW-0274">FAD</keyword>
<dbReference type="Gene3D" id="3.50.50.60">
    <property type="entry name" value="FAD/NAD(P)-binding domain"/>
    <property type="match status" value="1"/>
</dbReference>
<evidence type="ECO:0000259" key="8">
    <source>
        <dbReference type="PROSITE" id="PS00624"/>
    </source>
</evidence>
<dbReference type="PANTHER" id="PTHR11552:SF147">
    <property type="entry name" value="CHOLINE DEHYDROGENASE, MITOCHONDRIAL"/>
    <property type="match status" value="1"/>
</dbReference>
<dbReference type="Pfam" id="PF05199">
    <property type="entry name" value="GMC_oxred_C"/>
    <property type="match status" value="1"/>
</dbReference>
<feature type="region of interest" description="Disordered" evidence="6">
    <location>
        <begin position="544"/>
        <end position="569"/>
    </location>
</feature>
<dbReference type="InterPro" id="IPR036188">
    <property type="entry name" value="FAD/NAD-bd_sf"/>
</dbReference>
<comment type="cofactor">
    <cofactor evidence="1">
        <name>FAD</name>
        <dbReference type="ChEBI" id="CHEBI:57692"/>
    </cofactor>
</comment>
<dbReference type="SUPFAM" id="SSF54373">
    <property type="entry name" value="FAD-linked reductases, C-terminal domain"/>
    <property type="match status" value="1"/>
</dbReference>
<evidence type="ECO:0000256" key="1">
    <source>
        <dbReference type="ARBA" id="ARBA00001974"/>
    </source>
</evidence>
<dbReference type="PIRSF" id="PIRSF000137">
    <property type="entry name" value="Alcohol_oxidase"/>
    <property type="match status" value="1"/>
</dbReference>
<dbReference type="GO" id="GO:0008812">
    <property type="term" value="F:choline dehydrogenase activity"/>
    <property type="evidence" value="ECO:0007669"/>
    <property type="project" value="UniProtKB-EC"/>
</dbReference>
<keyword evidence="10" id="KW-1185">Reference proteome</keyword>
<dbReference type="InterPro" id="IPR007867">
    <property type="entry name" value="GMC_OxRtase_C"/>
</dbReference>
<evidence type="ECO:0000256" key="5">
    <source>
        <dbReference type="RuleBase" id="RU003968"/>
    </source>
</evidence>
<dbReference type="Proteomes" id="UP001519295">
    <property type="component" value="Unassembled WGS sequence"/>
</dbReference>
<dbReference type="InterPro" id="IPR012132">
    <property type="entry name" value="GMC_OxRdtase"/>
</dbReference>
<keyword evidence="3 5" id="KW-0285">Flavoprotein</keyword>
<dbReference type="PROSITE" id="PS00624">
    <property type="entry name" value="GMC_OXRED_2"/>
    <property type="match status" value="1"/>
</dbReference>
<evidence type="ECO:0000256" key="6">
    <source>
        <dbReference type="SAM" id="MobiDB-lite"/>
    </source>
</evidence>
<evidence type="ECO:0000256" key="3">
    <source>
        <dbReference type="ARBA" id="ARBA00022630"/>
    </source>
</evidence>
<comment type="caution">
    <text evidence="9">The sequence shown here is derived from an EMBL/GenBank/DDBJ whole genome shotgun (WGS) entry which is preliminary data.</text>
</comment>
<comment type="similarity">
    <text evidence="2 5">Belongs to the GMC oxidoreductase family.</text>
</comment>
<evidence type="ECO:0000256" key="2">
    <source>
        <dbReference type="ARBA" id="ARBA00010790"/>
    </source>
</evidence>
<dbReference type="SUPFAM" id="SSF51905">
    <property type="entry name" value="FAD/NAD(P)-binding domain"/>
    <property type="match status" value="1"/>
</dbReference>
<protein>
    <submittedName>
        <fullName evidence="9">Choline dehydrogenase</fullName>
        <ecNumber evidence="9">1.1.99.1</ecNumber>
    </submittedName>
</protein>
<evidence type="ECO:0000256" key="4">
    <source>
        <dbReference type="ARBA" id="ARBA00022827"/>
    </source>
</evidence>
<dbReference type="Pfam" id="PF00732">
    <property type="entry name" value="GMC_oxred_N"/>
    <property type="match status" value="1"/>
</dbReference>
<proteinExistence type="inferred from homology"/>
<dbReference type="PROSITE" id="PS00623">
    <property type="entry name" value="GMC_OXRED_1"/>
    <property type="match status" value="1"/>
</dbReference>
<dbReference type="Gene3D" id="3.30.560.10">
    <property type="entry name" value="Glucose Oxidase, domain 3"/>
    <property type="match status" value="1"/>
</dbReference>
<reference evidence="9 10" key="1">
    <citation type="submission" date="2021-03" db="EMBL/GenBank/DDBJ databases">
        <title>Sequencing the genomes of 1000 actinobacteria strains.</title>
        <authorList>
            <person name="Klenk H.-P."/>
        </authorList>
    </citation>
    <scope>NUCLEOTIDE SEQUENCE [LARGE SCALE GENOMIC DNA]</scope>
    <source>
        <strain evidence="9 10">DSM 45256</strain>
    </source>
</reference>
<accession>A0ABS4VZ78</accession>
<evidence type="ECO:0000313" key="9">
    <source>
        <dbReference type="EMBL" id="MBP2369116.1"/>
    </source>
</evidence>
<keyword evidence="9" id="KW-0560">Oxidoreductase</keyword>
<evidence type="ECO:0000259" key="7">
    <source>
        <dbReference type="PROSITE" id="PS00623"/>
    </source>
</evidence>
<dbReference type="RefSeq" id="WP_210030949.1">
    <property type="nucleotide sequence ID" value="NZ_JAGINU010000001.1"/>
</dbReference>
<dbReference type="PANTHER" id="PTHR11552">
    <property type="entry name" value="GLUCOSE-METHANOL-CHOLINE GMC OXIDOREDUCTASE"/>
    <property type="match status" value="1"/>
</dbReference>
<gene>
    <name evidence="9" type="ORF">JOF36_004812</name>
</gene>
<dbReference type="InterPro" id="IPR000172">
    <property type="entry name" value="GMC_OxRdtase_N"/>
</dbReference>
<name>A0ABS4VZ78_9PSEU</name>
<dbReference type="EC" id="1.1.99.1" evidence="9"/>
<sequence>MVRYDVVIVGGGSAGAVLANRLSEDPARRVLVLEAGRPDHRWDPVIRMPAALSRAWGNPRYDWCYTTEPEEGLDGRRLAVPRGKVLGGSSSINGMVYQRGHPGDYDRWATGAGAAQWSSAHCLPYFRRLERRLSEHRIALDADRTGPQILERAPATGPLNDAFLIAARQAGHAVVENVNGPLQEGFSRTERTIFRGRRYSSTDAYLYPVSASRPNLQIRTGAAVRTLRFDARGTRVIGVRFRTADGLTHDVDADETILCAGAIATPQLLQVSGIGDPAHLTSIGAEVRAALPGVGANLQDHLAIHLQHSCVRPVSLSTHRRVHKLPAAAARWLVSGTGIGASNHFEIGGFASTSQGGGIPDVMMLFAPVAMRFAPDVRPAGHGFEMHVSVMAADARGTVRATSRDMSVPPALRMNYLGSPADRRRWVEAVEIARDVLAQPAFAGLDGGETFPGPWVRSPEQVLDWVSRRAQNGLHPTSTARMGTDEGSVVDPASMRVHGLDGVRVVDASVFPDVPNSNTYGPVLMVAERAADLVLGNTPLPADPRPSVAPLPARTGRRNGNAVTGLVRA</sequence>
<evidence type="ECO:0000313" key="10">
    <source>
        <dbReference type="Proteomes" id="UP001519295"/>
    </source>
</evidence>
<feature type="domain" description="Glucose-methanol-choline oxidoreductase N-terminal" evidence="8">
    <location>
        <begin position="261"/>
        <end position="275"/>
    </location>
</feature>
<organism evidence="9 10">
    <name type="scientific">Pseudonocardia parietis</name>
    <dbReference type="NCBI Taxonomy" id="570936"/>
    <lineage>
        <taxon>Bacteria</taxon>
        <taxon>Bacillati</taxon>
        <taxon>Actinomycetota</taxon>
        <taxon>Actinomycetes</taxon>
        <taxon>Pseudonocardiales</taxon>
        <taxon>Pseudonocardiaceae</taxon>
        <taxon>Pseudonocardia</taxon>
    </lineage>
</organism>
<feature type="domain" description="Glucose-methanol-choline oxidoreductase N-terminal" evidence="7">
    <location>
        <begin position="83"/>
        <end position="106"/>
    </location>
</feature>
<dbReference type="EMBL" id="JAGINU010000001">
    <property type="protein sequence ID" value="MBP2369116.1"/>
    <property type="molecule type" value="Genomic_DNA"/>
</dbReference>
<dbReference type="NCBIfam" id="NF002550">
    <property type="entry name" value="PRK02106.1"/>
    <property type="match status" value="1"/>
</dbReference>